<dbReference type="AlphaFoldDB" id="A0A562SYD8"/>
<gene>
    <name evidence="3" type="ORF">LX66_3622</name>
</gene>
<dbReference type="EMBL" id="VLLG01000004">
    <property type="protein sequence ID" value="TWI86365.1"/>
    <property type="molecule type" value="Genomic_DNA"/>
</dbReference>
<keyword evidence="4" id="KW-1185">Reference proteome</keyword>
<accession>A0A562SYD8</accession>
<proteinExistence type="predicted"/>
<evidence type="ECO:0000313" key="4">
    <source>
        <dbReference type="Proteomes" id="UP000316778"/>
    </source>
</evidence>
<feature type="compositionally biased region" description="Low complexity" evidence="1">
    <location>
        <begin position="10"/>
        <end position="21"/>
    </location>
</feature>
<evidence type="ECO:0000259" key="2">
    <source>
        <dbReference type="Pfam" id="PF13699"/>
    </source>
</evidence>
<sequence>MQSDQSRTGASNAPSSVAAASQNTASTALPAITSLQLQDPSPDNTGEPAQRGHLPTPFQFKRNDTGLPDHLKTGVEQLSGLAMDDVKVHYNDSRPAQMKALAYARGTDIYVGPGQERHLPHEAWHVVQQKQQRVAPAIQYKGNAANNDPGLEREADNMGARAAAFQPGMTARATVAQRLPAGQGVIQRLTGYEIETQIPVYGPHNEVAPGMLTPDGENGFTAEIGQFLIGGLKYGLDYGNDPEGRFHISADHNDLSSLHLRIVDKLILLGLVSENWQRRGMANIEYITPPRNELAPASQHEHAADIAAVKAHLNTTLGIAHSDGVSPVPPPGHNIMSGIPVTALNKWLGVHGIPEHLLAGELDAFSAAISNDVYIQETSGVLPEDVPLVYEEATKKIQSTTTPGPLAQIMAGMMFRSIEIAQEAFDRTLPKPPEWIAHQKAITGFLTLLSSYVLADELSFLKIFSGASSVAKNLVPFMSKTKLHEAIKALPAAVLPAANKDTWEKCATELQKSAQPYKRDYWSGTYAQPLDDELDSGMVFPNGAQDEITKLLDDNEMEMYAITGRPLGLDEPHPDVKAVTGQQAIPLEDRYFKQQFDEKLTAENMESKIAGRFAFATDLQLSHLPEAEDKRKHAALSVNTPLGMKGQIDALAVLIREKIARIQKLSGELIALNLIPDPIATGAWAAKIETILKDVPQEGQQAALAVVNNEVGEAMAMLQDVYNKEVNKDKSNDGNLTQKGAAERFFKNNADIRFGGPLVEFRKKNIKASDLKEKTDQEKLRKILDQVESARQLYQKKKAVMLEMPVNISIGERLKNFEFIQRVTDIFIKKLAEAEAVYNACEKKVGETKELVI</sequence>
<dbReference type="InterPro" id="IPR025295">
    <property type="entry name" value="eCIS_core_dom"/>
</dbReference>
<feature type="compositionally biased region" description="Polar residues" evidence="1">
    <location>
        <begin position="22"/>
        <end position="44"/>
    </location>
</feature>
<feature type="domain" description="eCIS core" evidence="2">
    <location>
        <begin position="67"/>
        <end position="132"/>
    </location>
</feature>
<dbReference type="Pfam" id="PF13699">
    <property type="entry name" value="eCIS_core"/>
    <property type="match status" value="1"/>
</dbReference>
<comment type="caution">
    <text evidence="3">The sequence shown here is derived from an EMBL/GenBank/DDBJ whole genome shotgun (WGS) entry which is preliminary data.</text>
</comment>
<organism evidence="3 4">
    <name type="scientific">Chitinophaga japonensis</name>
    <name type="common">Flexibacter japonensis</name>
    <dbReference type="NCBI Taxonomy" id="104662"/>
    <lineage>
        <taxon>Bacteria</taxon>
        <taxon>Pseudomonadati</taxon>
        <taxon>Bacteroidota</taxon>
        <taxon>Chitinophagia</taxon>
        <taxon>Chitinophagales</taxon>
        <taxon>Chitinophagaceae</taxon>
        <taxon>Chitinophaga</taxon>
    </lineage>
</organism>
<evidence type="ECO:0000256" key="1">
    <source>
        <dbReference type="SAM" id="MobiDB-lite"/>
    </source>
</evidence>
<dbReference type="RefSeq" id="WP_145716132.1">
    <property type="nucleotide sequence ID" value="NZ_BAAAFY010000005.1"/>
</dbReference>
<evidence type="ECO:0000313" key="3">
    <source>
        <dbReference type="EMBL" id="TWI86365.1"/>
    </source>
</evidence>
<protein>
    <submittedName>
        <fullName evidence="3">Uncharacterized protein DUF4157</fullName>
    </submittedName>
</protein>
<dbReference type="Proteomes" id="UP000316778">
    <property type="component" value="Unassembled WGS sequence"/>
</dbReference>
<name>A0A562SYD8_CHIJA</name>
<feature type="region of interest" description="Disordered" evidence="1">
    <location>
        <begin position="1"/>
        <end position="64"/>
    </location>
</feature>
<reference evidence="3 4" key="1">
    <citation type="journal article" date="2013" name="Stand. Genomic Sci.">
        <title>Genomic Encyclopedia of Type Strains, Phase I: The one thousand microbial genomes (KMG-I) project.</title>
        <authorList>
            <person name="Kyrpides N.C."/>
            <person name="Woyke T."/>
            <person name="Eisen J.A."/>
            <person name="Garrity G."/>
            <person name="Lilburn T.G."/>
            <person name="Beck B.J."/>
            <person name="Whitman W.B."/>
            <person name="Hugenholtz P."/>
            <person name="Klenk H.P."/>
        </authorList>
    </citation>
    <scope>NUCLEOTIDE SEQUENCE [LARGE SCALE GENOMIC DNA]</scope>
    <source>
        <strain evidence="3 4">DSM 13484</strain>
    </source>
</reference>
<dbReference type="OrthoDB" id="292792at2"/>